<dbReference type="Gene3D" id="1.20.5.110">
    <property type="match status" value="1"/>
</dbReference>
<keyword evidence="7" id="KW-0067">ATP-binding</keyword>
<evidence type="ECO:0000256" key="4">
    <source>
        <dbReference type="ARBA" id="ARBA00018687"/>
    </source>
</evidence>
<evidence type="ECO:0000313" key="12">
    <source>
        <dbReference type="EMBL" id="SCU83248.1"/>
    </source>
</evidence>
<proteinExistence type="inferred from homology"/>
<evidence type="ECO:0000313" key="13">
    <source>
        <dbReference type="Proteomes" id="UP000190274"/>
    </source>
</evidence>
<dbReference type="GO" id="GO:0030915">
    <property type="term" value="C:Smc5-Smc6 complex"/>
    <property type="evidence" value="ECO:0007669"/>
    <property type="project" value="EnsemblFungi"/>
</dbReference>
<dbReference type="GO" id="GO:0071139">
    <property type="term" value="P:resolution of DNA recombination intermediates"/>
    <property type="evidence" value="ECO:0007669"/>
    <property type="project" value="EnsemblFungi"/>
</dbReference>
<evidence type="ECO:0000259" key="11">
    <source>
        <dbReference type="Pfam" id="PF02463"/>
    </source>
</evidence>
<feature type="coiled-coil region" evidence="10">
    <location>
        <begin position="646"/>
        <end position="680"/>
    </location>
</feature>
<evidence type="ECO:0000256" key="6">
    <source>
        <dbReference type="ARBA" id="ARBA00022741"/>
    </source>
</evidence>
<keyword evidence="8 10" id="KW-0175">Coiled coil</keyword>
<dbReference type="AlphaFoldDB" id="A0A1G4J1C3"/>
<sequence>MRSSDNDDDAKLKKLKVGEEDPSQFNPGAIVRLKLKNFVTYALTEFCMSPSLNMVIGPNGSGKSTFVCGVCLGLAGKPEFIGRSKKVEDFIKNGEEECVIEVTLKRDNTSNQAYVDDNYLTTVTRVINRERKKSTYLLNGVSVTEQTVKQVVSELNIQLDNLCQFLSQERVQEFARLKPDKLLVETVRSVDLETLDIFQELIELQNTEVTEAKELSVKEHRYSELSVSREKLEASARTLEAFQQKKQEVMIHQKLLPYVKVQDHKLKLKSYKKACEESRAQLKSLLSDKKPFKDILDRISQEAIGKRMIKDDLENQFRRAKESFPKYVEKLNHYEEEVKLLQSKIKNYEGRTERIQEDIKSTREQLRREESKLANLSVPDESQLEHLSDERRKVNENILRLESERRSLLDTIESIRYRINSHKESLRRKELNLTSNDRIGILRNKGKRVDDVREAVLYVRGRAEMKGRVLEPPIMLVSAKDPRCAKYVATCVDFSTSIALTMADGDAYVRFNDEILKNFRVNLRELSSTQLTSPYPLSKLKELGFECYVSDLLTGDAKVIEMLCQQHRLHTIPVLGRNTRQLSPRVLKFLMTPDERGNLRFRRVIAGDYIYDFKRSSYGARQVFTVDFKMSETNLYKGNILSDEVREQINREINQLKENIRKDEEEVENTKESADSLGSELNAKKEIDSSLRSKASKINAARVAVTRTRHSIDSLKSKLEDLKRDSSVHVKSKVNECKQQIESAMKKKIKCISDVTNFISHLQKLDKDVSHATVQYLQSVNSELSMNEVVAFFNEKEVELRAEYETAKVNYASMKDTTEYKEWLADIRSYSSSDKDQLATVAENYQRDGNFNLAFIQGVLDSLKSEIAMFNEDESVLEILRQTENEMSTLNNIIPRKKEALYQVRNQMQEKQATLEPVLDEMISKISINFARLFKNVGSAGAVNLKKEQLFEDWKIEILVKFRDNASLKMLDSHTQSGGERSVSTVLYMIALQEFTSAPFRVVDEINQGMDATNERIVHKAMVENACVENTSQYILVTPKLLTQLFYHEKVRVHCVMAGPWLPNPVSETDKVHFGRSSAYVL</sequence>
<evidence type="ECO:0000256" key="2">
    <source>
        <dbReference type="ARBA" id="ARBA00004286"/>
    </source>
</evidence>
<keyword evidence="6" id="KW-0547">Nucleotide-binding</keyword>
<gene>
    <name evidence="12" type="ORF">LADA_0C10374G</name>
</gene>
<keyword evidence="5" id="KW-0158">Chromosome</keyword>
<keyword evidence="9" id="KW-0539">Nucleus</keyword>
<dbReference type="Pfam" id="PF02463">
    <property type="entry name" value="SMC_N"/>
    <property type="match status" value="1"/>
</dbReference>
<protein>
    <recommendedName>
        <fullName evidence="4">Structural maintenance of chromosomes protein 5</fullName>
    </recommendedName>
</protein>
<comment type="subcellular location">
    <subcellularLocation>
        <location evidence="2">Chromosome</location>
    </subcellularLocation>
    <subcellularLocation>
        <location evidence="1">Nucleus</location>
    </subcellularLocation>
</comment>
<evidence type="ECO:0000256" key="3">
    <source>
        <dbReference type="ARBA" id="ARBA00010171"/>
    </source>
</evidence>
<evidence type="ECO:0000256" key="7">
    <source>
        <dbReference type="ARBA" id="ARBA00022840"/>
    </source>
</evidence>
<dbReference type="InterPro" id="IPR003395">
    <property type="entry name" value="RecF/RecN/SMC_N"/>
</dbReference>
<dbReference type="InterPro" id="IPR027417">
    <property type="entry name" value="P-loop_NTPase"/>
</dbReference>
<dbReference type="GO" id="GO:0005524">
    <property type="term" value="F:ATP binding"/>
    <property type="evidence" value="ECO:0007669"/>
    <property type="project" value="UniProtKB-KW"/>
</dbReference>
<dbReference type="GO" id="GO:0016887">
    <property type="term" value="F:ATP hydrolysis activity"/>
    <property type="evidence" value="ECO:0007669"/>
    <property type="project" value="EnsemblFungi"/>
</dbReference>
<dbReference type="STRING" id="1266660.A0A1G4J1C3"/>
<dbReference type="Gene3D" id="1.10.287.1490">
    <property type="match status" value="1"/>
</dbReference>
<dbReference type="GO" id="GO:0003697">
    <property type="term" value="F:single-stranded DNA binding"/>
    <property type="evidence" value="ECO:0007669"/>
    <property type="project" value="EnsemblFungi"/>
</dbReference>
<dbReference type="OrthoDB" id="10254973at2759"/>
<dbReference type="EMBL" id="LT598459">
    <property type="protein sequence ID" value="SCU83248.1"/>
    <property type="molecule type" value="Genomic_DNA"/>
</dbReference>
<dbReference type="CDD" id="cd22879">
    <property type="entry name" value="Smc5_CC_C"/>
    <property type="match status" value="1"/>
</dbReference>
<feature type="coiled-coil region" evidence="10">
    <location>
        <begin position="331"/>
        <end position="411"/>
    </location>
</feature>
<dbReference type="SUPFAM" id="SSF52540">
    <property type="entry name" value="P-loop containing nucleoside triphosphate hydrolases"/>
    <property type="match status" value="2"/>
</dbReference>
<dbReference type="PANTHER" id="PTHR45916">
    <property type="entry name" value="STRUCTURAL MAINTENANCE OF CHROMOSOMES PROTEIN 5"/>
    <property type="match status" value="1"/>
</dbReference>
<dbReference type="Gene3D" id="3.40.50.300">
    <property type="entry name" value="P-loop containing nucleotide triphosphate hydrolases"/>
    <property type="match status" value="2"/>
</dbReference>
<accession>A0A1G4J1C3</accession>
<reference evidence="13" key="1">
    <citation type="submission" date="2016-03" db="EMBL/GenBank/DDBJ databases">
        <authorList>
            <person name="Devillers H."/>
        </authorList>
    </citation>
    <scope>NUCLEOTIDE SEQUENCE [LARGE SCALE GENOMIC DNA]</scope>
</reference>
<comment type="similarity">
    <text evidence="3">Belongs to the SMC family. SMC5 subfamily.</text>
</comment>
<organism evidence="12 13">
    <name type="scientific">Lachancea dasiensis</name>
    <dbReference type="NCBI Taxonomy" id="1072105"/>
    <lineage>
        <taxon>Eukaryota</taxon>
        <taxon>Fungi</taxon>
        <taxon>Dikarya</taxon>
        <taxon>Ascomycota</taxon>
        <taxon>Saccharomycotina</taxon>
        <taxon>Saccharomycetes</taxon>
        <taxon>Saccharomycetales</taxon>
        <taxon>Saccharomycetaceae</taxon>
        <taxon>Lachancea</taxon>
    </lineage>
</organism>
<dbReference type="GO" id="GO:0019789">
    <property type="term" value="F:SUMO transferase activity"/>
    <property type="evidence" value="ECO:0007669"/>
    <property type="project" value="EnsemblFungi"/>
</dbReference>
<evidence type="ECO:0000256" key="10">
    <source>
        <dbReference type="SAM" id="Coils"/>
    </source>
</evidence>
<evidence type="ECO:0000256" key="8">
    <source>
        <dbReference type="ARBA" id="ARBA00023054"/>
    </source>
</evidence>
<dbReference type="GO" id="GO:0003684">
    <property type="term" value="F:damaged DNA binding"/>
    <property type="evidence" value="ECO:0007669"/>
    <property type="project" value="EnsemblFungi"/>
</dbReference>
<evidence type="ECO:0000256" key="5">
    <source>
        <dbReference type="ARBA" id="ARBA00022454"/>
    </source>
</evidence>
<evidence type="ECO:0000256" key="9">
    <source>
        <dbReference type="ARBA" id="ARBA00023242"/>
    </source>
</evidence>
<dbReference type="GO" id="GO:0005634">
    <property type="term" value="C:nucleus"/>
    <property type="evidence" value="ECO:0007669"/>
    <property type="project" value="UniProtKB-SubCell"/>
</dbReference>
<feature type="coiled-coil region" evidence="10">
    <location>
        <begin position="261"/>
        <end position="288"/>
    </location>
</feature>
<name>A0A1G4J1C3_9SACH</name>
<dbReference type="FunFam" id="3.40.50.300:FF:001301">
    <property type="entry name" value="Structural maintenance of chromosomes 5"/>
    <property type="match status" value="1"/>
</dbReference>
<dbReference type="GO" id="GO:0051304">
    <property type="term" value="P:chromosome separation"/>
    <property type="evidence" value="ECO:0007669"/>
    <property type="project" value="EnsemblFungi"/>
</dbReference>
<keyword evidence="13" id="KW-1185">Reference proteome</keyword>
<evidence type="ECO:0000256" key="1">
    <source>
        <dbReference type="ARBA" id="ARBA00004123"/>
    </source>
</evidence>
<feature type="domain" description="RecF/RecN/SMC N-terminal" evidence="11">
    <location>
        <begin position="30"/>
        <end position="1038"/>
    </location>
</feature>
<dbReference type="Proteomes" id="UP000190274">
    <property type="component" value="Chromosome C"/>
</dbReference>
<dbReference type="PANTHER" id="PTHR45916:SF1">
    <property type="entry name" value="STRUCTURAL MAINTENANCE OF CHROMOSOMES PROTEIN 5"/>
    <property type="match status" value="1"/>
</dbReference>
<dbReference type="GO" id="GO:0000724">
    <property type="term" value="P:double-strand break repair via homologous recombination"/>
    <property type="evidence" value="ECO:0007669"/>
    <property type="project" value="TreeGrafter"/>
</dbReference>